<keyword evidence="5 7" id="KW-1133">Transmembrane helix</keyword>
<dbReference type="Proteomes" id="UP000285981">
    <property type="component" value="Unassembled WGS sequence"/>
</dbReference>
<keyword evidence="6 7" id="KW-0472">Membrane</keyword>
<evidence type="ECO:0000313" key="9">
    <source>
        <dbReference type="EMBL" id="RGS68751.1"/>
    </source>
</evidence>
<dbReference type="CDD" id="cd06261">
    <property type="entry name" value="TM_PBP2"/>
    <property type="match status" value="1"/>
</dbReference>
<dbReference type="GO" id="GO:0005886">
    <property type="term" value="C:plasma membrane"/>
    <property type="evidence" value="ECO:0007669"/>
    <property type="project" value="UniProtKB-SubCell"/>
</dbReference>
<dbReference type="Proteomes" id="UP000285666">
    <property type="component" value="Unassembled WGS sequence"/>
</dbReference>
<organism evidence="10 11">
    <name type="scientific">Dorea formicigenerans</name>
    <dbReference type="NCBI Taxonomy" id="39486"/>
    <lineage>
        <taxon>Bacteria</taxon>
        <taxon>Bacillati</taxon>
        <taxon>Bacillota</taxon>
        <taxon>Clostridia</taxon>
        <taxon>Lachnospirales</taxon>
        <taxon>Lachnospiraceae</taxon>
        <taxon>Dorea</taxon>
    </lineage>
</organism>
<feature type="transmembrane region" description="Helical" evidence="7">
    <location>
        <begin position="186"/>
        <end position="204"/>
    </location>
</feature>
<dbReference type="PANTHER" id="PTHR30151:SF0">
    <property type="entry name" value="ABC TRANSPORTER PERMEASE PROTEIN MJ0413-RELATED"/>
    <property type="match status" value="1"/>
</dbReference>
<evidence type="ECO:0000259" key="8">
    <source>
        <dbReference type="PROSITE" id="PS50928"/>
    </source>
</evidence>
<feature type="transmembrane region" description="Helical" evidence="7">
    <location>
        <begin position="89"/>
        <end position="109"/>
    </location>
</feature>
<feature type="transmembrane region" description="Helical" evidence="7">
    <location>
        <begin position="62"/>
        <end position="83"/>
    </location>
</feature>
<dbReference type="GO" id="GO:0055085">
    <property type="term" value="P:transmembrane transport"/>
    <property type="evidence" value="ECO:0007669"/>
    <property type="project" value="InterPro"/>
</dbReference>
<dbReference type="PROSITE" id="PS50928">
    <property type="entry name" value="ABC_TM1"/>
    <property type="match status" value="1"/>
</dbReference>
<evidence type="ECO:0000313" key="11">
    <source>
        <dbReference type="Proteomes" id="UP000285666"/>
    </source>
</evidence>
<dbReference type="EMBL" id="QRHN01000013">
    <property type="protein sequence ID" value="RHF77950.1"/>
    <property type="molecule type" value="Genomic_DNA"/>
</dbReference>
<dbReference type="Gene3D" id="1.10.3720.10">
    <property type="entry name" value="MetI-like"/>
    <property type="match status" value="1"/>
</dbReference>
<sequence length="216" mass="24445">MMFPSLGKIWEAFWKERDIMLKNMLSSFELLIPSIGITLAIALVVGVVLGMSKYLRNALHPYIYAFSCVPAILLSPFVILIVGNFWISSIFLIFYGTVWATLFATITGIETIDKRYLDNAKTLELSGIKLMFKVILPAASPSIIGGFVNSLRSSFVMLVFAEMYGASFGLGYYVRRYCDYGLYANVWAGFLFMVLILVCVMQIFEHLKNYLLKWTA</sequence>
<dbReference type="AlphaFoldDB" id="A0A414QAY3"/>
<accession>A0A414QAY3</accession>
<evidence type="ECO:0000256" key="4">
    <source>
        <dbReference type="ARBA" id="ARBA00022692"/>
    </source>
</evidence>
<feature type="transmembrane region" description="Helical" evidence="7">
    <location>
        <begin position="154"/>
        <end position="174"/>
    </location>
</feature>
<feature type="transmembrane region" description="Helical" evidence="7">
    <location>
        <begin position="30"/>
        <end position="50"/>
    </location>
</feature>
<evidence type="ECO:0000313" key="10">
    <source>
        <dbReference type="EMBL" id="RHF77950.1"/>
    </source>
</evidence>
<feature type="domain" description="ABC transmembrane type-1" evidence="8">
    <location>
        <begin position="24"/>
        <end position="204"/>
    </location>
</feature>
<protein>
    <submittedName>
        <fullName evidence="10">ABC transporter permease subunit</fullName>
    </submittedName>
</protein>
<evidence type="ECO:0000256" key="2">
    <source>
        <dbReference type="ARBA" id="ARBA00022448"/>
    </source>
</evidence>
<evidence type="ECO:0000256" key="1">
    <source>
        <dbReference type="ARBA" id="ARBA00004651"/>
    </source>
</evidence>
<comment type="caution">
    <text evidence="10">The sequence shown here is derived from an EMBL/GenBank/DDBJ whole genome shotgun (WGS) entry which is preliminary data.</text>
</comment>
<keyword evidence="2 7" id="KW-0813">Transport</keyword>
<dbReference type="InterPro" id="IPR035906">
    <property type="entry name" value="MetI-like_sf"/>
</dbReference>
<dbReference type="EMBL" id="QRVU01000071">
    <property type="protein sequence ID" value="RGS68751.1"/>
    <property type="molecule type" value="Genomic_DNA"/>
</dbReference>
<name>A0A414QAY3_9FIRM</name>
<evidence type="ECO:0000256" key="6">
    <source>
        <dbReference type="ARBA" id="ARBA00023136"/>
    </source>
</evidence>
<comment type="similarity">
    <text evidence="7">Belongs to the binding-protein-dependent transport system permease family.</text>
</comment>
<evidence type="ECO:0000256" key="3">
    <source>
        <dbReference type="ARBA" id="ARBA00022475"/>
    </source>
</evidence>
<dbReference type="SUPFAM" id="SSF161098">
    <property type="entry name" value="MetI-like"/>
    <property type="match status" value="1"/>
</dbReference>
<feature type="transmembrane region" description="Helical" evidence="7">
    <location>
        <begin position="130"/>
        <end position="148"/>
    </location>
</feature>
<dbReference type="InterPro" id="IPR000515">
    <property type="entry name" value="MetI-like"/>
</dbReference>
<proteinExistence type="inferred from homology"/>
<keyword evidence="3" id="KW-1003">Cell membrane</keyword>
<evidence type="ECO:0000256" key="7">
    <source>
        <dbReference type="RuleBase" id="RU363032"/>
    </source>
</evidence>
<keyword evidence="4 7" id="KW-0812">Transmembrane</keyword>
<dbReference type="Pfam" id="PF00528">
    <property type="entry name" value="BPD_transp_1"/>
    <property type="match status" value="1"/>
</dbReference>
<dbReference type="PANTHER" id="PTHR30151">
    <property type="entry name" value="ALKANE SULFONATE ABC TRANSPORTER-RELATED, MEMBRANE SUBUNIT"/>
    <property type="match status" value="1"/>
</dbReference>
<reference evidence="11 12" key="1">
    <citation type="submission" date="2018-08" db="EMBL/GenBank/DDBJ databases">
        <title>A genome reference for cultivated species of the human gut microbiota.</title>
        <authorList>
            <person name="Zou Y."/>
            <person name="Xue W."/>
            <person name="Luo G."/>
        </authorList>
    </citation>
    <scope>NUCLEOTIDE SEQUENCE [LARGE SCALE GENOMIC DNA]</scope>
    <source>
        <strain evidence="9 12">AF21-25</strain>
        <strain evidence="10 11">AM23-7AC</strain>
    </source>
</reference>
<gene>
    <name evidence="10" type="ORF">DW658_10100</name>
    <name evidence="9" type="ORF">DWX78_12245</name>
</gene>
<comment type="subcellular location">
    <subcellularLocation>
        <location evidence="1 7">Cell membrane</location>
        <topology evidence="1 7">Multi-pass membrane protein</topology>
    </subcellularLocation>
</comment>
<evidence type="ECO:0000256" key="5">
    <source>
        <dbReference type="ARBA" id="ARBA00022989"/>
    </source>
</evidence>
<evidence type="ECO:0000313" key="12">
    <source>
        <dbReference type="Proteomes" id="UP000285981"/>
    </source>
</evidence>